<gene>
    <name evidence="5" type="ORF">ACFQZI_10305</name>
</gene>
<evidence type="ECO:0000313" key="5">
    <source>
        <dbReference type="EMBL" id="MFD0765243.1"/>
    </source>
</evidence>
<dbReference type="InterPro" id="IPR008354">
    <property type="entry name" value="Glc-Fru_OxRdtase_bac"/>
</dbReference>
<feature type="chain" id="PRO_5045378966" evidence="2">
    <location>
        <begin position="33"/>
        <end position="366"/>
    </location>
</feature>
<dbReference type="PROSITE" id="PS51318">
    <property type="entry name" value="TAT"/>
    <property type="match status" value="1"/>
</dbReference>
<proteinExistence type="predicted"/>
<dbReference type="Proteomes" id="UP001597073">
    <property type="component" value="Unassembled WGS sequence"/>
</dbReference>
<comment type="caution">
    <text evidence="5">The sequence shown here is derived from an EMBL/GenBank/DDBJ whole genome shotgun (WGS) entry which is preliminary data.</text>
</comment>
<dbReference type="PANTHER" id="PTHR43818:SF11">
    <property type="entry name" value="BCDNA.GH03377"/>
    <property type="match status" value="1"/>
</dbReference>
<dbReference type="PANTHER" id="PTHR43818">
    <property type="entry name" value="BCDNA.GH03377"/>
    <property type="match status" value="1"/>
</dbReference>
<dbReference type="Pfam" id="PF01408">
    <property type="entry name" value="GFO_IDH_MocA"/>
    <property type="match status" value="1"/>
</dbReference>
<feature type="domain" description="Gfo/Idh/MocA-like oxidoreductase N-terminal" evidence="3">
    <location>
        <begin position="41"/>
        <end position="164"/>
    </location>
</feature>
<dbReference type="Pfam" id="PF22725">
    <property type="entry name" value="GFO_IDH_MocA_C3"/>
    <property type="match status" value="1"/>
</dbReference>
<dbReference type="Gene3D" id="3.30.360.10">
    <property type="entry name" value="Dihydrodipicolinate Reductase, domain 2"/>
    <property type="match status" value="1"/>
</dbReference>
<dbReference type="RefSeq" id="WP_377142135.1">
    <property type="nucleotide sequence ID" value="NZ_JBHTIA010000005.1"/>
</dbReference>
<feature type="domain" description="GFO/IDH/MocA-like oxidoreductase" evidence="4">
    <location>
        <begin position="173"/>
        <end position="282"/>
    </location>
</feature>
<dbReference type="SUPFAM" id="SSF55347">
    <property type="entry name" value="Glyceraldehyde-3-phosphate dehydrogenase-like, C-terminal domain"/>
    <property type="match status" value="1"/>
</dbReference>
<keyword evidence="2" id="KW-0732">Signal</keyword>
<dbReference type="Gene3D" id="3.40.50.720">
    <property type="entry name" value="NAD(P)-binding Rossmann-like Domain"/>
    <property type="match status" value="1"/>
</dbReference>
<evidence type="ECO:0000259" key="3">
    <source>
        <dbReference type="Pfam" id="PF01408"/>
    </source>
</evidence>
<keyword evidence="1" id="KW-0560">Oxidoreductase</keyword>
<keyword evidence="6" id="KW-1185">Reference proteome</keyword>
<dbReference type="InterPro" id="IPR006311">
    <property type="entry name" value="TAT_signal"/>
</dbReference>
<name>A0ABW2ZGC9_9SPHI</name>
<dbReference type="EMBL" id="JBHTIA010000005">
    <property type="protein sequence ID" value="MFD0765243.1"/>
    <property type="molecule type" value="Genomic_DNA"/>
</dbReference>
<feature type="signal peptide" evidence="2">
    <location>
        <begin position="1"/>
        <end position="32"/>
    </location>
</feature>
<dbReference type="InterPro" id="IPR036291">
    <property type="entry name" value="NAD(P)-bd_dom_sf"/>
</dbReference>
<evidence type="ECO:0000256" key="2">
    <source>
        <dbReference type="SAM" id="SignalP"/>
    </source>
</evidence>
<accession>A0ABW2ZGC9</accession>
<evidence type="ECO:0000313" key="6">
    <source>
        <dbReference type="Proteomes" id="UP001597073"/>
    </source>
</evidence>
<evidence type="ECO:0000259" key="4">
    <source>
        <dbReference type="Pfam" id="PF22725"/>
    </source>
</evidence>
<protein>
    <submittedName>
        <fullName evidence="5">Gfo/Idh/MocA family protein</fullName>
    </submittedName>
</protein>
<reference evidence="6" key="1">
    <citation type="journal article" date="2019" name="Int. J. Syst. Evol. Microbiol.">
        <title>The Global Catalogue of Microorganisms (GCM) 10K type strain sequencing project: providing services to taxonomists for standard genome sequencing and annotation.</title>
        <authorList>
            <consortium name="The Broad Institute Genomics Platform"/>
            <consortium name="The Broad Institute Genome Sequencing Center for Infectious Disease"/>
            <person name="Wu L."/>
            <person name="Ma J."/>
        </authorList>
    </citation>
    <scope>NUCLEOTIDE SEQUENCE [LARGE SCALE GENOMIC DNA]</scope>
    <source>
        <strain evidence="6">CCUG 60742</strain>
    </source>
</reference>
<dbReference type="InterPro" id="IPR055170">
    <property type="entry name" value="GFO_IDH_MocA-like_dom"/>
</dbReference>
<organism evidence="5 6">
    <name type="scientific">Mucilaginibacter lutimaris</name>
    <dbReference type="NCBI Taxonomy" id="931629"/>
    <lineage>
        <taxon>Bacteria</taxon>
        <taxon>Pseudomonadati</taxon>
        <taxon>Bacteroidota</taxon>
        <taxon>Sphingobacteriia</taxon>
        <taxon>Sphingobacteriales</taxon>
        <taxon>Sphingobacteriaceae</taxon>
        <taxon>Mucilaginibacter</taxon>
    </lineage>
</organism>
<sequence length="366" mass="40208">MKTPTTSRRNFIRNGAIGAGALLLSPALSALAESKDNKRLGIALVGLGGYAGGQLAPALQHTKNCYLAGIVTGTPAKGDDWSKKYNIPKKNIYNYQNFDEIAKNPDIDIVYVVLPVSMHKEYTIRAARAGKHVICEKPMALNAAECREMIAACKKADKLLSIGYRLHFEPHTQEVMRLGQKQILGKVTKVDTANGFTYNGDPNAWRLKKALAGGGGLMDMGIYAIQGARYTLGQEPIAVKATQEKTRPELFKDVDETVYWELKFPGGQKVTGKSSYNHDWSYLKAQATNGTFELQPAYGYDGLDGKVNGKPMNIPNIIQQAAQMDDFATCVKLKKQSRVPGKEGLKDMKVVDAIYRSLDSGKWETI</sequence>
<dbReference type="InterPro" id="IPR000683">
    <property type="entry name" value="Gfo/Idh/MocA-like_OxRdtase_N"/>
</dbReference>
<evidence type="ECO:0000256" key="1">
    <source>
        <dbReference type="ARBA" id="ARBA00023002"/>
    </source>
</evidence>
<dbReference type="InterPro" id="IPR050463">
    <property type="entry name" value="Gfo/Idh/MocA_oxidrdct_glycsds"/>
</dbReference>
<dbReference type="SUPFAM" id="SSF51735">
    <property type="entry name" value="NAD(P)-binding Rossmann-fold domains"/>
    <property type="match status" value="1"/>
</dbReference>
<dbReference type="PRINTS" id="PR01775">
    <property type="entry name" value="GLFROXRDTASE"/>
</dbReference>